<dbReference type="GO" id="GO:0071281">
    <property type="term" value="P:cellular response to iron ion"/>
    <property type="evidence" value="ECO:0007669"/>
    <property type="project" value="TreeGrafter"/>
</dbReference>
<dbReference type="SUPFAM" id="SSF53807">
    <property type="entry name" value="Helical backbone' metal receptor"/>
    <property type="match status" value="1"/>
</dbReference>
<dbReference type="InterPro" id="IPR050902">
    <property type="entry name" value="ABC_Transporter_SBP"/>
</dbReference>
<dbReference type="InterPro" id="IPR002491">
    <property type="entry name" value="ABC_transptr_periplasmic_BD"/>
</dbReference>
<dbReference type="EMBL" id="JACIFP010000001">
    <property type="protein sequence ID" value="MBB4134841.1"/>
    <property type="molecule type" value="Genomic_DNA"/>
</dbReference>
<dbReference type="Pfam" id="PF01497">
    <property type="entry name" value="Peripla_BP_2"/>
    <property type="match status" value="1"/>
</dbReference>
<gene>
    <name evidence="5" type="ORF">BKA16_001393</name>
</gene>
<dbReference type="Proteomes" id="UP000551501">
    <property type="component" value="Unassembled WGS sequence"/>
</dbReference>
<feature type="chain" id="PRO_5032798353" evidence="3">
    <location>
        <begin position="30"/>
        <end position="291"/>
    </location>
</feature>
<dbReference type="RefSeq" id="WP_183369956.1">
    <property type="nucleotide sequence ID" value="NZ_BAABHL010000037.1"/>
</dbReference>
<name>A0A840ETE8_9ACTN</name>
<comment type="caution">
    <text evidence="5">The sequence shown here is derived from an EMBL/GenBank/DDBJ whole genome shotgun (WGS) entry which is preliminary data.</text>
</comment>
<evidence type="ECO:0000256" key="2">
    <source>
        <dbReference type="ARBA" id="ARBA00022729"/>
    </source>
</evidence>
<evidence type="ECO:0000313" key="6">
    <source>
        <dbReference type="Proteomes" id="UP000551501"/>
    </source>
</evidence>
<dbReference type="PROSITE" id="PS50983">
    <property type="entry name" value="FE_B12_PBP"/>
    <property type="match status" value="1"/>
</dbReference>
<protein>
    <submittedName>
        <fullName evidence="5">Iron complex transport system substrate-binding protein</fullName>
    </submittedName>
</protein>
<keyword evidence="6" id="KW-1185">Reference proteome</keyword>
<dbReference type="PROSITE" id="PS51257">
    <property type="entry name" value="PROKAR_LIPOPROTEIN"/>
    <property type="match status" value="1"/>
</dbReference>
<feature type="signal peptide" evidence="3">
    <location>
        <begin position="1"/>
        <end position="29"/>
    </location>
</feature>
<dbReference type="Gene3D" id="3.40.50.1980">
    <property type="entry name" value="Nitrogenase molybdenum iron protein domain"/>
    <property type="match status" value="2"/>
</dbReference>
<reference evidence="5 6" key="1">
    <citation type="submission" date="2020-08" db="EMBL/GenBank/DDBJ databases">
        <title>Sequencing the genomes of 1000 actinobacteria strains.</title>
        <authorList>
            <person name="Klenk H.-P."/>
        </authorList>
    </citation>
    <scope>NUCLEOTIDE SEQUENCE [LARGE SCALE GENOMIC DNA]</scope>
    <source>
        <strain evidence="5 6">DSM 45298</strain>
    </source>
</reference>
<dbReference type="CDD" id="cd01143">
    <property type="entry name" value="YvrC"/>
    <property type="match status" value="1"/>
</dbReference>
<sequence>MDKNRVRAVVSIVVALLTALVACGSPEPAADTGTGGGRSIVSLSPTATEMLYAVGAGPQVVAVDDQSDYPADAPRTDLSGYTPNLEAILAHDPDLVVLSDDDNNVVAGLKRVGVEVLQVPAAKNLDETYAEIQKVGDATGHADQARRLTASMRTDIDAIVADTGPATPGLSYYLELDNTFYSVTDATYVGQILAMFGLRSIATGANDYPQLSAEYIIEQDPDLILLTDAKCCSVTKESVARRAGWGDLRAVTQERVFALDDDVASRWGPRVVDLVRRVAEIVTGVRDQRAP</sequence>
<feature type="domain" description="Fe/B12 periplasmic-binding" evidence="4">
    <location>
        <begin position="39"/>
        <end position="286"/>
    </location>
</feature>
<dbReference type="InterPro" id="IPR054828">
    <property type="entry name" value="Vit_B12_bind_prot"/>
</dbReference>
<dbReference type="AlphaFoldDB" id="A0A840ETE8"/>
<evidence type="ECO:0000313" key="5">
    <source>
        <dbReference type="EMBL" id="MBB4134841.1"/>
    </source>
</evidence>
<dbReference type="PANTHER" id="PTHR30535">
    <property type="entry name" value="VITAMIN B12-BINDING PROTEIN"/>
    <property type="match status" value="1"/>
</dbReference>
<proteinExistence type="inferred from homology"/>
<organism evidence="5 6">
    <name type="scientific">Gordonia humi</name>
    <dbReference type="NCBI Taxonomy" id="686429"/>
    <lineage>
        <taxon>Bacteria</taxon>
        <taxon>Bacillati</taxon>
        <taxon>Actinomycetota</taxon>
        <taxon>Actinomycetes</taxon>
        <taxon>Mycobacteriales</taxon>
        <taxon>Gordoniaceae</taxon>
        <taxon>Gordonia</taxon>
    </lineage>
</organism>
<comment type="similarity">
    <text evidence="1">Belongs to the bacterial solute-binding protein 8 family.</text>
</comment>
<accession>A0A840ETE8</accession>
<dbReference type="PANTHER" id="PTHR30535:SF34">
    <property type="entry name" value="MOLYBDATE-BINDING PROTEIN MOLA"/>
    <property type="match status" value="1"/>
</dbReference>
<evidence type="ECO:0000259" key="4">
    <source>
        <dbReference type="PROSITE" id="PS50983"/>
    </source>
</evidence>
<evidence type="ECO:0000256" key="1">
    <source>
        <dbReference type="ARBA" id="ARBA00008814"/>
    </source>
</evidence>
<keyword evidence="2 3" id="KW-0732">Signal</keyword>
<dbReference type="NCBIfam" id="NF038402">
    <property type="entry name" value="TroA_like"/>
    <property type="match status" value="1"/>
</dbReference>
<evidence type="ECO:0000256" key="3">
    <source>
        <dbReference type="SAM" id="SignalP"/>
    </source>
</evidence>